<evidence type="ECO:0000256" key="4">
    <source>
        <dbReference type="ARBA" id="ARBA00022519"/>
    </source>
</evidence>
<comment type="caution">
    <text evidence="13">The sequence shown here is derived from an EMBL/GenBank/DDBJ whole genome shotgun (WGS) entry which is preliminary data.</text>
</comment>
<dbReference type="Pfam" id="PF00892">
    <property type="entry name" value="EamA"/>
    <property type="match status" value="1"/>
</dbReference>
<protein>
    <submittedName>
        <fullName evidence="13">EamA family transporter</fullName>
    </submittedName>
</protein>
<keyword evidence="8 11" id="KW-1133">Transmembrane helix</keyword>
<proteinExistence type="predicted"/>
<dbReference type="InterPro" id="IPR000390">
    <property type="entry name" value="Small_drug/metabolite_transptr"/>
</dbReference>
<evidence type="ECO:0000256" key="7">
    <source>
        <dbReference type="ARBA" id="ARBA00022985"/>
    </source>
</evidence>
<comment type="subcellular location">
    <subcellularLocation>
        <location evidence="1">Cell membrane</location>
        <topology evidence="1">Multi-pass membrane protein</topology>
    </subcellularLocation>
</comment>
<keyword evidence="2" id="KW-1003">Cell membrane</keyword>
<dbReference type="InterPro" id="IPR000620">
    <property type="entry name" value="EamA_dom"/>
</dbReference>
<feature type="transmembrane region" description="Helical" evidence="11">
    <location>
        <begin position="102"/>
        <end position="119"/>
    </location>
</feature>
<dbReference type="GO" id="GO:0022857">
    <property type="term" value="F:transmembrane transporter activity"/>
    <property type="evidence" value="ECO:0007669"/>
    <property type="project" value="InterPro"/>
</dbReference>
<feature type="transmembrane region" description="Helical" evidence="11">
    <location>
        <begin position="76"/>
        <end position="96"/>
    </location>
</feature>
<dbReference type="GO" id="GO:0009245">
    <property type="term" value="P:lipid A biosynthetic process"/>
    <property type="evidence" value="ECO:0007669"/>
    <property type="project" value="UniProtKB-KW"/>
</dbReference>
<keyword evidence="9" id="KW-0443">Lipid metabolism</keyword>
<evidence type="ECO:0000256" key="11">
    <source>
        <dbReference type="SAM" id="Phobius"/>
    </source>
</evidence>
<dbReference type="AlphaFoldDB" id="A0AAE3CZQ5"/>
<dbReference type="Gene3D" id="1.10.3730.20">
    <property type="match status" value="1"/>
</dbReference>
<evidence type="ECO:0000313" key="13">
    <source>
        <dbReference type="EMBL" id="MBW8635961.1"/>
    </source>
</evidence>
<evidence type="ECO:0000259" key="12">
    <source>
        <dbReference type="Pfam" id="PF00892"/>
    </source>
</evidence>
<evidence type="ECO:0000256" key="1">
    <source>
        <dbReference type="ARBA" id="ARBA00004651"/>
    </source>
</evidence>
<keyword evidence="6 11" id="KW-0812">Transmembrane</keyword>
<dbReference type="PANTHER" id="PTHR30561:SF9">
    <property type="entry name" value="4-AMINO-4-DEOXY-L-ARABINOSE-PHOSPHOUNDECAPRENOL FLIPPASE SUBUNIT ARNF-RELATED"/>
    <property type="match status" value="1"/>
</dbReference>
<dbReference type="RefSeq" id="WP_220226676.1">
    <property type="nucleotide sequence ID" value="NZ_JAICBX010000001.1"/>
</dbReference>
<name>A0AAE3CZQ5_9HYPH</name>
<keyword evidence="5" id="KW-0441">Lipid A biosynthesis</keyword>
<evidence type="ECO:0000256" key="5">
    <source>
        <dbReference type="ARBA" id="ARBA00022556"/>
    </source>
</evidence>
<evidence type="ECO:0000256" key="9">
    <source>
        <dbReference type="ARBA" id="ARBA00023098"/>
    </source>
</evidence>
<feature type="domain" description="EamA" evidence="12">
    <location>
        <begin position="50"/>
        <end position="118"/>
    </location>
</feature>
<keyword evidence="4" id="KW-0997">Cell inner membrane</keyword>
<evidence type="ECO:0000256" key="2">
    <source>
        <dbReference type="ARBA" id="ARBA00022475"/>
    </source>
</evidence>
<dbReference type="Proteomes" id="UP001196509">
    <property type="component" value="Unassembled WGS sequence"/>
</dbReference>
<dbReference type="InterPro" id="IPR037185">
    <property type="entry name" value="EmrE-like"/>
</dbReference>
<accession>A0AAE3CZQ5</accession>
<feature type="transmembrane region" description="Helical" evidence="11">
    <location>
        <begin position="50"/>
        <end position="69"/>
    </location>
</feature>
<evidence type="ECO:0000256" key="8">
    <source>
        <dbReference type="ARBA" id="ARBA00022989"/>
    </source>
</evidence>
<evidence type="ECO:0000256" key="10">
    <source>
        <dbReference type="ARBA" id="ARBA00023136"/>
    </source>
</evidence>
<keyword evidence="14" id="KW-1185">Reference proteome</keyword>
<gene>
    <name evidence="13" type="ORF">K1W69_02095</name>
</gene>
<reference evidence="13" key="1">
    <citation type="submission" date="2021-08" db="EMBL/GenBank/DDBJ databases">
        <title>Hoeflea bacterium WL0058 sp. nov., isolated from the sediment.</title>
        <authorList>
            <person name="Wang L."/>
            <person name="Zhang D."/>
        </authorList>
    </citation>
    <scope>NUCLEOTIDE SEQUENCE</scope>
    <source>
        <strain evidence="13">WL0058</strain>
    </source>
</reference>
<evidence type="ECO:0000313" key="14">
    <source>
        <dbReference type="Proteomes" id="UP001196509"/>
    </source>
</evidence>
<keyword evidence="10 11" id="KW-0472">Membrane</keyword>
<evidence type="ECO:0000256" key="6">
    <source>
        <dbReference type="ARBA" id="ARBA00022692"/>
    </source>
</evidence>
<keyword evidence="7" id="KW-0448">Lipopolysaccharide biosynthesis</keyword>
<dbReference type="EMBL" id="JAICBX010000001">
    <property type="protein sequence ID" value="MBW8635961.1"/>
    <property type="molecule type" value="Genomic_DNA"/>
</dbReference>
<dbReference type="GO" id="GO:0005886">
    <property type="term" value="C:plasma membrane"/>
    <property type="evidence" value="ECO:0007669"/>
    <property type="project" value="UniProtKB-SubCell"/>
</dbReference>
<sequence length="142" mass="15505">MNYIPFILFTVLTNAGAQLLLKQGANSLGELDIFAGNPIVRILQIAFNPWVFFALVSFVVSMATHIYVLTKVELSFAYPFLSLAYVIVVLFAFFVFHETLGGWRIAGITLICVGTILVAQSGREVSATVIPQHDAGDDGHVD</sequence>
<keyword evidence="3" id="KW-0444">Lipid biosynthesis</keyword>
<organism evidence="13 14">
    <name type="scientific">Flavimaribacter sediminis</name>
    <dbReference type="NCBI Taxonomy" id="2865987"/>
    <lineage>
        <taxon>Bacteria</taxon>
        <taxon>Pseudomonadati</taxon>
        <taxon>Pseudomonadota</taxon>
        <taxon>Alphaproteobacteria</taxon>
        <taxon>Hyphomicrobiales</taxon>
        <taxon>Rhizobiaceae</taxon>
        <taxon>Flavimaribacter</taxon>
    </lineage>
</organism>
<dbReference type="SUPFAM" id="SSF103481">
    <property type="entry name" value="Multidrug resistance efflux transporter EmrE"/>
    <property type="match status" value="1"/>
</dbReference>
<dbReference type="GO" id="GO:0009103">
    <property type="term" value="P:lipopolysaccharide biosynthetic process"/>
    <property type="evidence" value="ECO:0007669"/>
    <property type="project" value="UniProtKB-KW"/>
</dbReference>
<evidence type="ECO:0000256" key="3">
    <source>
        <dbReference type="ARBA" id="ARBA00022516"/>
    </source>
</evidence>
<dbReference type="PANTHER" id="PTHR30561">
    <property type="entry name" value="SMR FAMILY PROTON-DEPENDENT DRUG EFFLUX TRANSPORTER SUGE"/>
    <property type="match status" value="1"/>
</dbReference>